<dbReference type="PANTHER" id="PTHR30307">
    <property type="entry name" value="S-ADENOSYLMETHIONINE:TRNA RIBOSYLTRANSFERASE-ISOMERASE"/>
    <property type="match status" value="1"/>
</dbReference>
<evidence type="ECO:0000256" key="4">
    <source>
        <dbReference type="ARBA" id="ARBA00022490"/>
    </source>
</evidence>
<evidence type="ECO:0000256" key="6">
    <source>
        <dbReference type="ARBA" id="ARBA00022691"/>
    </source>
</evidence>
<comment type="similarity">
    <text evidence="9 13">Belongs to the QueA family.</text>
</comment>
<dbReference type="PATRIC" id="fig|1618734.3.peg.673"/>
<dbReference type="HAMAP" id="MF_00113">
    <property type="entry name" value="QueA"/>
    <property type="match status" value="1"/>
</dbReference>
<evidence type="ECO:0000256" key="10">
    <source>
        <dbReference type="ARBA" id="ARBA00066503"/>
    </source>
</evidence>
<evidence type="ECO:0000256" key="11">
    <source>
        <dbReference type="ARBA" id="ARBA00069325"/>
    </source>
</evidence>
<dbReference type="Gene3D" id="3.40.1780.10">
    <property type="entry name" value="QueA-like"/>
    <property type="match status" value="2"/>
</dbReference>
<dbReference type="GO" id="GO:0051075">
    <property type="term" value="F:S-adenosylmethionine:tRNA ribosyltransferase-isomerase activity"/>
    <property type="evidence" value="ECO:0007669"/>
    <property type="project" value="UniProtKB-EC"/>
</dbReference>
<dbReference type="FunFam" id="3.40.1780.10:FF:000001">
    <property type="entry name" value="S-adenosylmethionine:tRNA ribosyltransferase-isomerase"/>
    <property type="match status" value="1"/>
</dbReference>
<evidence type="ECO:0000256" key="8">
    <source>
        <dbReference type="ARBA" id="ARBA00052751"/>
    </source>
</evidence>
<evidence type="ECO:0000256" key="5">
    <source>
        <dbReference type="ARBA" id="ARBA00022679"/>
    </source>
</evidence>
<sequence length="382" mass="43337">MVARFVYVLVNLTAGEYQSAFYLSIFMEYRMMYFIMPTPTSFFDYELPNGLIAQHSVEPRDQSCLMMVDRKTGQRQHKVFYEILNEFHGGDVLVMNNTKVFRARLQTVVHGRGIELFLLRPREDGVWDALVKPGKHVNVGDIVELGEMQGEVVSKTDVVRIRFNQSQTQIVHYANIHGEIPIPPYVEEIPVELDQYQTVYAKETGSVAAPTAGFHFTKELLEKIQQKGIQIQYVTLHVGLGTFRPMKSEIIEEHQMHSEFVTITSQTANAINKAKEEGRRIIAVGTTTVRTLEGVAAYTAENKNLDSLLPPEGFSGDINIFITPGFHFRVIDALITNFHLPKSTLLVLVSAFAGREQILAAYEEAVRQKYRFFSFGDAMFIS</sequence>
<proteinExistence type="inferred from homology"/>
<evidence type="ECO:0000313" key="14">
    <source>
        <dbReference type="EMBL" id="KKR78398.1"/>
    </source>
</evidence>
<comment type="caution">
    <text evidence="14">The sequence shown here is derived from an EMBL/GenBank/DDBJ whole genome shotgun (WGS) entry which is preliminary data.</text>
</comment>
<dbReference type="InterPro" id="IPR003699">
    <property type="entry name" value="QueA"/>
</dbReference>
<reference evidence="14 15" key="1">
    <citation type="journal article" date="2015" name="Nature">
        <title>rRNA introns, odd ribosomes, and small enigmatic genomes across a large radiation of phyla.</title>
        <authorList>
            <person name="Brown C.T."/>
            <person name="Hug L.A."/>
            <person name="Thomas B.C."/>
            <person name="Sharon I."/>
            <person name="Castelle C.J."/>
            <person name="Singh A."/>
            <person name="Wilkins M.J."/>
            <person name="Williams K.H."/>
            <person name="Banfield J.F."/>
        </authorList>
    </citation>
    <scope>NUCLEOTIDE SEQUENCE [LARGE SCALE GENOMIC DNA]</scope>
</reference>
<dbReference type="Proteomes" id="UP000034749">
    <property type="component" value="Unassembled WGS sequence"/>
</dbReference>
<dbReference type="Gene3D" id="2.40.10.240">
    <property type="entry name" value="QueA-like"/>
    <property type="match status" value="1"/>
</dbReference>
<evidence type="ECO:0000256" key="9">
    <source>
        <dbReference type="ARBA" id="ARBA00061210"/>
    </source>
</evidence>
<comment type="function">
    <text evidence="13">Transfers and isomerizes the ribose moiety from AdoMet to the 7-aminomethyl group of 7-deazaguanine (preQ1-tRNA) to give epoxyqueuosine (oQ-tRNA).</text>
</comment>
<gene>
    <name evidence="13" type="primary">queA</name>
    <name evidence="14" type="ORF">UU24_C0039G0011</name>
</gene>
<comment type="catalytic activity">
    <reaction evidence="8 13">
        <text>7-aminomethyl-7-carbaguanosine(34) in tRNA + S-adenosyl-L-methionine = epoxyqueuosine(34) in tRNA + adenine + L-methionine + 2 H(+)</text>
        <dbReference type="Rhea" id="RHEA:32155"/>
        <dbReference type="Rhea" id="RHEA-COMP:10342"/>
        <dbReference type="Rhea" id="RHEA-COMP:18582"/>
        <dbReference type="ChEBI" id="CHEBI:15378"/>
        <dbReference type="ChEBI" id="CHEBI:16708"/>
        <dbReference type="ChEBI" id="CHEBI:57844"/>
        <dbReference type="ChEBI" id="CHEBI:59789"/>
        <dbReference type="ChEBI" id="CHEBI:82833"/>
        <dbReference type="ChEBI" id="CHEBI:194443"/>
        <dbReference type="EC" id="2.4.99.17"/>
    </reaction>
</comment>
<keyword evidence="4 13" id="KW-0963">Cytoplasm</keyword>
<evidence type="ECO:0000256" key="12">
    <source>
        <dbReference type="ARBA" id="ARBA00076160"/>
    </source>
</evidence>
<dbReference type="Pfam" id="PF02547">
    <property type="entry name" value="Queuosine_synth"/>
    <property type="match status" value="1"/>
</dbReference>
<evidence type="ECO:0000313" key="15">
    <source>
        <dbReference type="Proteomes" id="UP000034749"/>
    </source>
</evidence>
<dbReference type="InterPro" id="IPR042119">
    <property type="entry name" value="QueA_dom2"/>
</dbReference>
<evidence type="ECO:0000256" key="7">
    <source>
        <dbReference type="ARBA" id="ARBA00022785"/>
    </source>
</evidence>
<dbReference type="EC" id="2.4.99.17" evidence="10 13"/>
<evidence type="ECO:0000256" key="1">
    <source>
        <dbReference type="ARBA" id="ARBA00004496"/>
    </source>
</evidence>
<dbReference type="UniPathway" id="UPA00392"/>
<protein>
    <recommendedName>
        <fullName evidence="11 13">S-adenosylmethionine:tRNA ribosyltransferase-isomerase</fullName>
        <ecNumber evidence="10 13">2.4.99.17</ecNumber>
    </recommendedName>
    <alternativeName>
        <fullName evidence="12 13">Queuosine biosynthesis protein QueA</fullName>
    </alternativeName>
</protein>
<comment type="subcellular location">
    <subcellularLocation>
        <location evidence="1 13">Cytoplasm</location>
    </subcellularLocation>
</comment>
<comment type="subunit">
    <text evidence="3 13">Monomer.</text>
</comment>
<dbReference type="GO" id="GO:0008616">
    <property type="term" value="P:tRNA queuosine(34) biosynthetic process"/>
    <property type="evidence" value="ECO:0007669"/>
    <property type="project" value="UniProtKB-UniRule"/>
</dbReference>
<dbReference type="AlphaFoldDB" id="A0A0G0TN25"/>
<dbReference type="InterPro" id="IPR036100">
    <property type="entry name" value="QueA_sf"/>
</dbReference>
<name>A0A0G0TN25_9BACT</name>
<evidence type="ECO:0000256" key="3">
    <source>
        <dbReference type="ARBA" id="ARBA00011245"/>
    </source>
</evidence>
<dbReference type="NCBIfam" id="TIGR00113">
    <property type="entry name" value="queA"/>
    <property type="match status" value="1"/>
</dbReference>
<dbReference type="EMBL" id="LBZW01000039">
    <property type="protein sequence ID" value="KKR78398.1"/>
    <property type="molecule type" value="Genomic_DNA"/>
</dbReference>
<comment type="pathway">
    <text evidence="2 13">tRNA modification; tRNA-queuosine biosynthesis.</text>
</comment>
<keyword evidence="14" id="KW-0413">Isomerase</keyword>
<keyword evidence="5 13" id="KW-0808">Transferase</keyword>
<dbReference type="GO" id="GO:0005737">
    <property type="term" value="C:cytoplasm"/>
    <property type="evidence" value="ECO:0007669"/>
    <property type="project" value="UniProtKB-SubCell"/>
</dbReference>
<keyword evidence="6 13" id="KW-0949">S-adenosyl-L-methionine</keyword>
<dbReference type="NCBIfam" id="NF001140">
    <property type="entry name" value="PRK00147.1"/>
    <property type="match status" value="1"/>
</dbReference>
<keyword evidence="7 13" id="KW-0671">Queuosine biosynthesis</keyword>
<evidence type="ECO:0000256" key="13">
    <source>
        <dbReference type="HAMAP-Rule" id="MF_00113"/>
    </source>
</evidence>
<dbReference type="PANTHER" id="PTHR30307:SF0">
    <property type="entry name" value="S-ADENOSYLMETHIONINE:TRNA RIBOSYLTRANSFERASE-ISOMERASE"/>
    <property type="match status" value="1"/>
</dbReference>
<dbReference type="InterPro" id="IPR042118">
    <property type="entry name" value="QueA_dom1"/>
</dbReference>
<dbReference type="SUPFAM" id="SSF111337">
    <property type="entry name" value="QueA-like"/>
    <property type="match status" value="1"/>
</dbReference>
<evidence type="ECO:0000256" key="2">
    <source>
        <dbReference type="ARBA" id="ARBA00004691"/>
    </source>
</evidence>
<organism evidence="14 15">
    <name type="scientific">Candidatus Nomurabacteria bacterium GW2011_GWA2_40_9</name>
    <dbReference type="NCBI Taxonomy" id="1618734"/>
    <lineage>
        <taxon>Bacteria</taxon>
        <taxon>Candidatus Nomuraibacteriota</taxon>
    </lineage>
</organism>
<accession>A0A0G0TN25</accession>